<keyword evidence="2 5" id="KW-0808">Transferase</keyword>
<sequence length="430" mass="48076">MYIAEYWEKLDIGTGSVLNAVSRSPRNAEFVYAGQGVNRHPSWILRQQVHGVRDLRESTSCYAPEDVQSSLGIYQSDRTEAARAETQEKALKLARALERTRDTILKIAYSVVHDLNIFPALAKASSPVALIELAALKPADPFLVERKMRFLVSSGFAEEPEPCQYLPTALSKEMARRTSIGVVESLFLEFLPAGQKLPEYLELTGRRHLQDGFSWLCESPAALTRFNAFMEGRRADRAYWADWFPIQDHILTGADKGSDGTLLVDIGGGRGHDLLVSSNGSPRHQAKLILEDLPKIVDEAETALDLEGNGIDAVGYDFLAQEQSVKGARAYYFRNIFHNWSDDKARLNIKNLLPAMERGYSKVLMEEYILPDKNARALEGMTDIAVMVFCSGLERTRQRFSNLLESAGLKVNKFWTREGDGQGIIEAELA</sequence>
<dbReference type="Pfam" id="PF00891">
    <property type="entry name" value="Methyltransf_2"/>
    <property type="match status" value="1"/>
</dbReference>
<dbReference type="SUPFAM" id="SSF46785">
    <property type="entry name" value="Winged helix' DNA-binding domain"/>
    <property type="match status" value="1"/>
</dbReference>
<dbReference type="GO" id="GO:0032259">
    <property type="term" value="P:methylation"/>
    <property type="evidence" value="ECO:0007669"/>
    <property type="project" value="UniProtKB-KW"/>
</dbReference>
<keyword evidence="1 5" id="KW-0489">Methyltransferase</keyword>
<dbReference type="GO" id="GO:0044550">
    <property type="term" value="P:secondary metabolite biosynthetic process"/>
    <property type="evidence" value="ECO:0007669"/>
    <property type="project" value="UniProtKB-ARBA"/>
</dbReference>
<feature type="domain" description="O-methyltransferase C-terminal" evidence="4">
    <location>
        <begin position="249"/>
        <end position="409"/>
    </location>
</feature>
<evidence type="ECO:0000256" key="1">
    <source>
        <dbReference type="ARBA" id="ARBA00022603"/>
    </source>
</evidence>
<proteinExistence type="predicted"/>
<reference evidence="5 6" key="1">
    <citation type="submission" date="2019-04" db="EMBL/GenBank/DDBJ databases">
        <title>Friends and foes A comparative genomics study of 23 Aspergillus species from section Flavi.</title>
        <authorList>
            <consortium name="DOE Joint Genome Institute"/>
            <person name="Kjaerbolling I."/>
            <person name="Vesth T."/>
            <person name="Frisvad J.C."/>
            <person name="Nybo J.L."/>
            <person name="Theobald S."/>
            <person name="Kildgaard S."/>
            <person name="Isbrandt T."/>
            <person name="Kuo A."/>
            <person name="Sato A."/>
            <person name="Lyhne E.K."/>
            <person name="Kogle M.E."/>
            <person name="Wiebenga A."/>
            <person name="Kun R.S."/>
            <person name="Lubbers R.J."/>
            <person name="Makela M.R."/>
            <person name="Barry K."/>
            <person name="Chovatia M."/>
            <person name="Clum A."/>
            <person name="Daum C."/>
            <person name="Haridas S."/>
            <person name="He G."/>
            <person name="LaButti K."/>
            <person name="Lipzen A."/>
            <person name="Mondo S."/>
            <person name="Riley R."/>
            <person name="Salamov A."/>
            <person name="Simmons B.A."/>
            <person name="Magnuson J.K."/>
            <person name="Henrissat B."/>
            <person name="Mortensen U.H."/>
            <person name="Larsen T.O."/>
            <person name="Devries R.P."/>
            <person name="Grigoriev I.V."/>
            <person name="Machida M."/>
            <person name="Baker S.E."/>
            <person name="Andersen M.R."/>
        </authorList>
    </citation>
    <scope>NUCLEOTIDE SEQUENCE [LARGE SCALE GENOMIC DNA]</scope>
    <source>
        <strain evidence="5 6">CBS 151.66</strain>
    </source>
</reference>
<evidence type="ECO:0000256" key="3">
    <source>
        <dbReference type="ARBA" id="ARBA00022691"/>
    </source>
</evidence>
<dbReference type="PROSITE" id="PS51683">
    <property type="entry name" value="SAM_OMT_II"/>
    <property type="match status" value="1"/>
</dbReference>
<dbReference type="GO" id="GO:0008171">
    <property type="term" value="F:O-methyltransferase activity"/>
    <property type="evidence" value="ECO:0007669"/>
    <property type="project" value="InterPro"/>
</dbReference>
<evidence type="ECO:0000313" key="5">
    <source>
        <dbReference type="EMBL" id="KAB8076076.1"/>
    </source>
</evidence>
<name>A0A5N5X5Y3_9EURO</name>
<dbReference type="EMBL" id="ML732185">
    <property type="protein sequence ID" value="KAB8076076.1"/>
    <property type="molecule type" value="Genomic_DNA"/>
</dbReference>
<dbReference type="InterPro" id="IPR016461">
    <property type="entry name" value="COMT-like"/>
</dbReference>
<dbReference type="AlphaFoldDB" id="A0A5N5X5Y3"/>
<keyword evidence="6" id="KW-1185">Reference proteome</keyword>
<dbReference type="PANTHER" id="PTHR43712">
    <property type="entry name" value="PUTATIVE (AFU_ORTHOLOGUE AFUA_4G14580)-RELATED"/>
    <property type="match status" value="1"/>
</dbReference>
<accession>A0A5N5X5Y3</accession>
<dbReference type="Gene3D" id="1.10.10.10">
    <property type="entry name" value="Winged helix-like DNA-binding domain superfamily/Winged helix DNA-binding domain"/>
    <property type="match status" value="1"/>
</dbReference>
<protein>
    <submittedName>
        <fullName evidence="5">S-adenosyl-L-methionine-dependent methyltransferase</fullName>
    </submittedName>
</protein>
<dbReference type="Gene3D" id="3.40.50.150">
    <property type="entry name" value="Vaccinia Virus protein VP39"/>
    <property type="match status" value="1"/>
</dbReference>
<dbReference type="Proteomes" id="UP000326565">
    <property type="component" value="Unassembled WGS sequence"/>
</dbReference>
<dbReference type="SUPFAM" id="SSF53335">
    <property type="entry name" value="S-adenosyl-L-methionine-dependent methyltransferases"/>
    <property type="match status" value="1"/>
</dbReference>
<dbReference type="PANTHER" id="PTHR43712:SF1">
    <property type="entry name" value="HYPOTHETICAL O-METHYLTRANSFERASE (EUROFUNG)-RELATED"/>
    <property type="match status" value="1"/>
</dbReference>
<dbReference type="InterPro" id="IPR029063">
    <property type="entry name" value="SAM-dependent_MTases_sf"/>
</dbReference>
<evidence type="ECO:0000313" key="6">
    <source>
        <dbReference type="Proteomes" id="UP000326565"/>
    </source>
</evidence>
<dbReference type="OrthoDB" id="1535081at2759"/>
<evidence type="ECO:0000256" key="2">
    <source>
        <dbReference type="ARBA" id="ARBA00022679"/>
    </source>
</evidence>
<dbReference type="InterPro" id="IPR036390">
    <property type="entry name" value="WH_DNA-bd_sf"/>
</dbReference>
<dbReference type="InterPro" id="IPR036388">
    <property type="entry name" value="WH-like_DNA-bd_sf"/>
</dbReference>
<evidence type="ECO:0000259" key="4">
    <source>
        <dbReference type="Pfam" id="PF00891"/>
    </source>
</evidence>
<keyword evidence="3" id="KW-0949">S-adenosyl-L-methionine</keyword>
<dbReference type="InterPro" id="IPR001077">
    <property type="entry name" value="COMT_C"/>
</dbReference>
<gene>
    <name evidence="5" type="ORF">BDV29DRAFT_189690</name>
</gene>
<organism evidence="5 6">
    <name type="scientific">Aspergillus leporis</name>
    <dbReference type="NCBI Taxonomy" id="41062"/>
    <lineage>
        <taxon>Eukaryota</taxon>
        <taxon>Fungi</taxon>
        <taxon>Dikarya</taxon>
        <taxon>Ascomycota</taxon>
        <taxon>Pezizomycotina</taxon>
        <taxon>Eurotiomycetes</taxon>
        <taxon>Eurotiomycetidae</taxon>
        <taxon>Eurotiales</taxon>
        <taxon>Aspergillaceae</taxon>
        <taxon>Aspergillus</taxon>
        <taxon>Aspergillus subgen. Circumdati</taxon>
    </lineage>
</organism>